<dbReference type="Proteomes" id="UP000271241">
    <property type="component" value="Unassembled WGS sequence"/>
</dbReference>
<feature type="compositionally biased region" description="Polar residues" evidence="1">
    <location>
        <begin position="83"/>
        <end position="97"/>
    </location>
</feature>
<keyword evidence="3" id="KW-1185">Reference proteome</keyword>
<reference evidence="3" key="1">
    <citation type="journal article" date="2018" name="Nat. Microbiol.">
        <title>Leveraging single-cell genomics to expand the fungal tree of life.</title>
        <authorList>
            <person name="Ahrendt S.R."/>
            <person name="Quandt C.A."/>
            <person name="Ciobanu D."/>
            <person name="Clum A."/>
            <person name="Salamov A."/>
            <person name="Andreopoulos B."/>
            <person name="Cheng J.F."/>
            <person name="Woyke T."/>
            <person name="Pelin A."/>
            <person name="Henrissat B."/>
            <person name="Reynolds N.K."/>
            <person name="Benny G.L."/>
            <person name="Smith M.E."/>
            <person name="James T.Y."/>
            <person name="Grigoriev I.V."/>
        </authorList>
    </citation>
    <scope>NUCLEOTIDE SEQUENCE [LARGE SCALE GENOMIC DNA]</scope>
    <source>
        <strain evidence="3">RSA 1356</strain>
    </source>
</reference>
<protein>
    <submittedName>
        <fullName evidence="2">VPS4-associated protein 1</fullName>
    </submittedName>
</protein>
<dbReference type="STRING" id="78915.A0A4P9XQG3"/>
<gene>
    <name evidence="2" type="ORF">THASP1DRAFT_29924</name>
</gene>
<dbReference type="GO" id="GO:0005768">
    <property type="term" value="C:endosome"/>
    <property type="evidence" value="ECO:0007669"/>
    <property type="project" value="TreeGrafter"/>
</dbReference>
<dbReference type="EMBL" id="KZ992619">
    <property type="protein sequence ID" value="RKP08268.1"/>
    <property type="molecule type" value="Genomic_DNA"/>
</dbReference>
<evidence type="ECO:0000256" key="1">
    <source>
        <dbReference type="SAM" id="MobiDB-lite"/>
    </source>
</evidence>
<feature type="region of interest" description="Disordered" evidence="1">
    <location>
        <begin position="64"/>
        <end position="138"/>
    </location>
</feature>
<feature type="compositionally biased region" description="Basic and acidic residues" evidence="1">
    <location>
        <begin position="72"/>
        <end position="82"/>
    </location>
</feature>
<dbReference type="AlphaFoldDB" id="A0A4P9XQG3"/>
<evidence type="ECO:0000313" key="3">
    <source>
        <dbReference type="Proteomes" id="UP000271241"/>
    </source>
</evidence>
<dbReference type="Pfam" id="PF08432">
    <property type="entry name" value="Vfa1"/>
    <property type="match status" value="1"/>
</dbReference>
<proteinExistence type="predicted"/>
<name>A0A4P9XQG3_9FUNG</name>
<dbReference type="OrthoDB" id="2158714at2759"/>
<sequence>MPLVNEYVKRTAKDEASCFVCHKPTTVVLVSAKSQPADWFYSCASHLEDRGFCQCDAPAAVETSKTAASDKPAVDDAKDKTTKPATGNVKSDQTNGSGKEDDQGAATSVAQEKTAESTAEGAKVQEASTPRPADAGHPAKYILHRNIFYLREARLASKQRAISTNQMLNRMPVAPKTSPRPNGT</sequence>
<dbReference type="PANTHER" id="PTHR28218">
    <property type="entry name" value="VPS4-ASSOCIATED PROTEIN 1"/>
    <property type="match status" value="1"/>
</dbReference>
<evidence type="ECO:0000313" key="2">
    <source>
        <dbReference type="EMBL" id="RKP08268.1"/>
    </source>
</evidence>
<organism evidence="2 3">
    <name type="scientific">Thamnocephalis sphaerospora</name>
    <dbReference type="NCBI Taxonomy" id="78915"/>
    <lineage>
        <taxon>Eukaryota</taxon>
        <taxon>Fungi</taxon>
        <taxon>Fungi incertae sedis</taxon>
        <taxon>Zoopagomycota</taxon>
        <taxon>Zoopagomycotina</taxon>
        <taxon>Zoopagomycetes</taxon>
        <taxon>Zoopagales</taxon>
        <taxon>Sigmoideomycetaceae</taxon>
        <taxon>Thamnocephalis</taxon>
    </lineage>
</organism>
<accession>A0A4P9XQG3</accession>
<dbReference type="PANTHER" id="PTHR28218:SF1">
    <property type="entry name" value="VPS4-ASSOCIATED PROTEIN 1"/>
    <property type="match status" value="1"/>
</dbReference>
<dbReference type="GO" id="GO:0007034">
    <property type="term" value="P:vacuolar transport"/>
    <property type="evidence" value="ECO:0007669"/>
    <property type="project" value="TreeGrafter"/>
</dbReference>
<dbReference type="InterPro" id="IPR013640">
    <property type="entry name" value="Vfa1"/>
</dbReference>